<keyword evidence="2" id="KW-1185">Reference proteome</keyword>
<accession>A0A4Z2FDF8</accession>
<dbReference type="AlphaFoldDB" id="A0A4Z2FDF8"/>
<organism evidence="1 2">
    <name type="scientific">Liparis tanakae</name>
    <name type="common">Tanaka's snailfish</name>
    <dbReference type="NCBI Taxonomy" id="230148"/>
    <lineage>
        <taxon>Eukaryota</taxon>
        <taxon>Metazoa</taxon>
        <taxon>Chordata</taxon>
        <taxon>Craniata</taxon>
        <taxon>Vertebrata</taxon>
        <taxon>Euteleostomi</taxon>
        <taxon>Actinopterygii</taxon>
        <taxon>Neopterygii</taxon>
        <taxon>Teleostei</taxon>
        <taxon>Neoteleostei</taxon>
        <taxon>Acanthomorphata</taxon>
        <taxon>Eupercaria</taxon>
        <taxon>Perciformes</taxon>
        <taxon>Cottioidei</taxon>
        <taxon>Cottales</taxon>
        <taxon>Liparidae</taxon>
        <taxon>Liparis</taxon>
    </lineage>
</organism>
<dbReference type="EMBL" id="SRLO01001373">
    <property type="protein sequence ID" value="TNN38412.1"/>
    <property type="molecule type" value="Genomic_DNA"/>
</dbReference>
<evidence type="ECO:0000313" key="1">
    <source>
        <dbReference type="EMBL" id="TNN38412.1"/>
    </source>
</evidence>
<sequence length="73" mass="7897">MGVDALQDAQAPAEDTEDRLTSAALEGRTASSAFSWLKIPCIMTVMIGPTTQSVYLKSGRLSCNFLRALFLVM</sequence>
<reference evidence="1 2" key="1">
    <citation type="submission" date="2019-03" db="EMBL/GenBank/DDBJ databases">
        <title>First draft genome of Liparis tanakae, snailfish: a comprehensive survey of snailfish specific genes.</title>
        <authorList>
            <person name="Kim W."/>
            <person name="Song I."/>
            <person name="Jeong J.-H."/>
            <person name="Kim D."/>
            <person name="Kim S."/>
            <person name="Ryu S."/>
            <person name="Song J.Y."/>
            <person name="Lee S.K."/>
        </authorList>
    </citation>
    <scope>NUCLEOTIDE SEQUENCE [LARGE SCALE GENOMIC DNA]</scope>
    <source>
        <tissue evidence="1">Muscle</tissue>
    </source>
</reference>
<proteinExistence type="predicted"/>
<gene>
    <name evidence="1" type="ORF">EYF80_051422</name>
</gene>
<protein>
    <submittedName>
        <fullName evidence="1">Uncharacterized protein</fullName>
    </submittedName>
</protein>
<evidence type="ECO:0000313" key="2">
    <source>
        <dbReference type="Proteomes" id="UP000314294"/>
    </source>
</evidence>
<dbReference type="Proteomes" id="UP000314294">
    <property type="component" value="Unassembled WGS sequence"/>
</dbReference>
<comment type="caution">
    <text evidence="1">The sequence shown here is derived from an EMBL/GenBank/DDBJ whole genome shotgun (WGS) entry which is preliminary data.</text>
</comment>
<name>A0A4Z2FDF8_9TELE</name>